<name>E0XX57_9DELT</name>
<reference evidence="1" key="1">
    <citation type="journal article" date="2011" name="Environ. Microbiol.">
        <title>Time-series analyses of Monterey Bay coastal microbial picoplankton using a 'genome proxy' microarray.</title>
        <authorList>
            <person name="Rich V.I."/>
            <person name="Pham V.D."/>
            <person name="Eppley J."/>
            <person name="Shi Y."/>
            <person name="DeLong E.F."/>
        </authorList>
    </citation>
    <scope>NUCLEOTIDE SEQUENCE</scope>
</reference>
<accession>E0XX57</accession>
<evidence type="ECO:0000313" key="1">
    <source>
        <dbReference type="EMBL" id="ADI18998.1"/>
    </source>
</evidence>
<proteinExistence type="predicted"/>
<dbReference type="EMBL" id="GU474906">
    <property type="protein sequence ID" value="ADI18998.1"/>
    <property type="molecule type" value="Genomic_DNA"/>
</dbReference>
<organism evidence="1">
    <name type="scientific">uncultured delta proteobacterium HF0010_10I05</name>
    <dbReference type="NCBI Taxonomy" id="710822"/>
    <lineage>
        <taxon>Bacteria</taxon>
        <taxon>Deltaproteobacteria</taxon>
        <taxon>environmental samples</taxon>
    </lineage>
</organism>
<protein>
    <submittedName>
        <fullName evidence="1">Uncharacterized protein</fullName>
    </submittedName>
</protein>
<dbReference type="AlphaFoldDB" id="E0XX57"/>
<sequence>MLFGHGSKISGYLVPALMWMVRQLQDSSVYGMLSVSLITWTGVYWVGDCIETTRDCDAWYTSKQVDFVLTHTFTSTSVAMPGSTTR</sequence>